<evidence type="ECO:0000313" key="2">
    <source>
        <dbReference type="Proteomes" id="UP000253628"/>
    </source>
</evidence>
<proteinExistence type="predicted"/>
<keyword evidence="2" id="KW-1185">Reference proteome</keyword>
<organism evidence="1 2">
    <name type="scientific">Eoetvoesiella caeni</name>
    <dbReference type="NCBI Taxonomy" id="645616"/>
    <lineage>
        <taxon>Bacteria</taxon>
        <taxon>Pseudomonadati</taxon>
        <taxon>Pseudomonadota</taxon>
        <taxon>Betaproteobacteria</taxon>
        <taxon>Burkholderiales</taxon>
        <taxon>Alcaligenaceae</taxon>
        <taxon>Eoetvoesiella</taxon>
    </lineage>
</organism>
<comment type="caution">
    <text evidence="1">The sequence shown here is derived from an EMBL/GenBank/DDBJ whole genome shotgun (WGS) entry which is preliminary data.</text>
</comment>
<sequence>MSDPLSFETLIALAPGAVLTPASYVDPMQRDMVRSGAVEAARWLEEGPDYFADGGVIPARIDATAPDLALGHALEGFLMDISTTDPDRERLEEYVRLRFAGGFWFLFNQVRRNLKAVQAGGESVADAGPKFPKK</sequence>
<dbReference type="Proteomes" id="UP000253628">
    <property type="component" value="Unassembled WGS sequence"/>
</dbReference>
<evidence type="ECO:0000313" key="1">
    <source>
        <dbReference type="EMBL" id="RBP38795.1"/>
    </source>
</evidence>
<dbReference type="AlphaFoldDB" id="A0A366HC58"/>
<dbReference type="EMBL" id="QNRQ01000006">
    <property type="protein sequence ID" value="RBP38795.1"/>
    <property type="molecule type" value="Genomic_DNA"/>
</dbReference>
<reference evidence="1 2" key="1">
    <citation type="submission" date="2018-06" db="EMBL/GenBank/DDBJ databases">
        <title>Genomic Encyclopedia of Type Strains, Phase IV (KMG-IV): sequencing the most valuable type-strain genomes for metagenomic binning, comparative biology and taxonomic classification.</title>
        <authorList>
            <person name="Goeker M."/>
        </authorList>
    </citation>
    <scope>NUCLEOTIDE SEQUENCE [LARGE SCALE GENOMIC DNA]</scope>
    <source>
        <strain evidence="1 2">DSM 25520</strain>
    </source>
</reference>
<gene>
    <name evidence="1" type="ORF">DFR37_10687</name>
</gene>
<protein>
    <submittedName>
        <fullName evidence="1">Uncharacterized protein</fullName>
    </submittedName>
</protein>
<name>A0A366HC58_9BURK</name>
<dbReference type="RefSeq" id="WP_113933582.1">
    <property type="nucleotide sequence ID" value="NZ_JACCEU010000007.1"/>
</dbReference>
<accession>A0A366HC58</accession>